<reference evidence="2" key="1">
    <citation type="submission" date="2020-11" db="EMBL/GenBank/DDBJ databases">
        <authorList>
            <person name="Whitehead M."/>
        </authorList>
    </citation>
    <scope>NUCLEOTIDE SEQUENCE</scope>
    <source>
        <strain evidence="2">EGII</strain>
    </source>
</reference>
<comment type="caution">
    <text evidence="2">The sequence shown here is derived from an EMBL/GenBank/DDBJ whole genome shotgun (WGS) entry which is preliminary data.</text>
</comment>
<feature type="region of interest" description="Disordered" evidence="1">
    <location>
        <begin position="1"/>
        <end position="47"/>
    </location>
</feature>
<feature type="compositionally biased region" description="Basic and acidic residues" evidence="1">
    <location>
        <begin position="22"/>
        <end position="37"/>
    </location>
</feature>
<dbReference type="Proteomes" id="UP000606786">
    <property type="component" value="Unassembled WGS sequence"/>
</dbReference>
<protein>
    <submittedName>
        <fullName evidence="2">(Mediterranean fruit fly) hypothetical protein</fullName>
    </submittedName>
</protein>
<sequence>MKKMRPEQRVVAPSNDTSTRLHLSDKRVREQTAKETGSKQAHNTSLVRERHAACNTLSVTTGGRGECWTLPRNHQRHTFPRSQLAVPNITVTLAQCPPEEESESSFYSLLQPTLPAIVATVRRVATLLPH</sequence>
<dbReference type="EMBL" id="CAJHJT010000001">
    <property type="protein sequence ID" value="CAD6992410.1"/>
    <property type="molecule type" value="Genomic_DNA"/>
</dbReference>
<organism evidence="2 3">
    <name type="scientific">Ceratitis capitata</name>
    <name type="common">Mediterranean fruit fly</name>
    <name type="synonym">Tephritis capitata</name>
    <dbReference type="NCBI Taxonomy" id="7213"/>
    <lineage>
        <taxon>Eukaryota</taxon>
        <taxon>Metazoa</taxon>
        <taxon>Ecdysozoa</taxon>
        <taxon>Arthropoda</taxon>
        <taxon>Hexapoda</taxon>
        <taxon>Insecta</taxon>
        <taxon>Pterygota</taxon>
        <taxon>Neoptera</taxon>
        <taxon>Endopterygota</taxon>
        <taxon>Diptera</taxon>
        <taxon>Brachycera</taxon>
        <taxon>Muscomorpha</taxon>
        <taxon>Tephritoidea</taxon>
        <taxon>Tephritidae</taxon>
        <taxon>Ceratitis</taxon>
        <taxon>Ceratitis</taxon>
    </lineage>
</organism>
<evidence type="ECO:0000256" key="1">
    <source>
        <dbReference type="SAM" id="MobiDB-lite"/>
    </source>
</evidence>
<keyword evidence="3" id="KW-1185">Reference proteome</keyword>
<name>A0A811U216_CERCA</name>
<evidence type="ECO:0000313" key="2">
    <source>
        <dbReference type="EMBL" id="CAD6992410.1"/>
    </source>
</evidence>
<gene>
    <name evidence="2" type="ORF">CCAP1982_LOCUS1275</name>
</gene>
<proteinExistence type="predicted"/>
<evidence type="ECO:0000313" key="3">
    <source>
        <dbReference type="Proteomes" id="UP000606786"/>
    </source>
</evidence>
<dbReference type="AlphaFoldDB" id="A0A811U216"/>
<accession>A0A811U216</accession>